<evidence type="ECO:0000313" key="2">
    <source>
        <dbReference type="Proteomes" id="UP001589587"/>
    </source>
</evidence>
<proteinExistence type="predicted"/>
<organism evidence="1 2">
    <name type="scientific">Rhodococcus baikonurensis</name>
    <dbReference type="NCBI Taxonomy" id="172041"/>
    <lineage>
        <taxon>Bacteria</taxon>
        <taxon>Bacillati</taxon>
        <taxon>Actinomycetota</taxon>
        <taxon>Actinomycetes</taxon>
        <taxon>Mycobacteriales</taxon>
        <taxon>Nocardiaceae</taxon>
        <taxon>Rhodococcus</taxon>
        <taxon>Rhodococcus erythropolis group</taxon>
    </lineage>
</organism>
<comment type="caution">
    <text evidence="1">The sequence shown here is derived from an EMBL/GenBank/DDBJ whole genome shotgun (WGS) entry which is preliminary data.</text>
</comment>
<protein>
    <submittedName>
        <fullName evidence="1">Uncharacterized protein</fullName>
    </submittedName>
</protein>
<sequence length="136" mass="15125">MSPTTQGTWVITEGRDYTALVGDLNSRLSGHQLVVTEIDTVEFPDRTGRTGWQRLAEPAYLAPGNVHIPERIIIPVGLGITIPLRPTVHDGHIVNPIIDVNGDHVQILCPYLFHSPPRQIDCRSWSITAVKWTDNT</sequence>
<dbReference type="RefSeq" id="WP_118605469.1">
    <property type="nucleotide sequence ID" value="NZ_JBHMAS010000025.1"/>
</dbReference>
<accession>A0ABV5XFA5</accession>
<reference evidence="1 2" key="1">
    <citation type="submission" date="2024-09" db="EMBL/GenBank/DDBJ databases">
        <authorList>
            <person name="Sun Q."/>
            <person name="Mori K."/>
        </authorList>
    </citation>
    <scope>NUCLEOTIDE SEQUENCE [LARGE SCALE GENOMIC DNA]</scope>
    <source>
        <strain evidence="1 2">JCM 11411</strain>
    </source>
</reference>
<gene>
    <name evidence="1" type="ORF">ACFFQ6_13290</name>
</gene>
<dbReference type="Proteomes" id="UP001589587">
    <property type="component" value="Unassembled WGS sequence"/>
</dbReference>
<evidence type="ECO:0000313" key="1">
    <source>
        <dbReference type="EMBL" id="MFB9780667.1"/>
    </source>
</evidence>
<name>A0ABV5XFA5_9NOCA</name>
<keyword evidence="2" id="KW-1185">Reference proteome</keyword>
<dbReference type="EMBL" id="JBHMAS010000025">
    <property type="protein sequence ID" value="MFB9780667.1"/>
    <property type="molecule type" value="Genomic_DNA"/>
</dbReference>